<protein>
    <submittedName>
        <fullName evidence="1">Uncharacterized protein</fullName>
    </submittedName>
</protein>
<gene>
    <name evidence="1" type="ORF">S01H1_78677</name>
</gene>
<proteinExistence type="predicted"/>
<dbReference type="AlphaFoldDB" id="X0XVX7"/>
<evidence type="ECO:0000313" key="1">
    <source>
        <dbReference type="EMBL" id="GAG47464.1"/>
    </source>
</evidence>
<accession>X0XVX7</accession>
<comment type="caution">
    <text evidence="1">The sequence shown here is derived from an EMBL/GenBank/DDBJ whole genome shotgun (WGS) entry which is preliminary data.</text>
</comment>
<name>X0XVX7_9ZZZZ</name>
<reference evidence="1" key="1">
    <citation type="journal article" date="2014" name="Front. Microbiol.">
        <title>High frequency of phylogenetically diverse reductive dehalogenase-homologous genes in deep subseafloor sedimentary metagenomes.</title>
        <authorList>
            <person name="Kawai M."/>
            <person name="Futagami T."/>
            <person name="Toyoda A."/>
            <person name="Takaki Y."/>
            <person name="Nishi S."/>
            <person name="Hori S."/>
            <person name="Arai W."/>
            <person name="Tsubouchi T."/>
            <person name="Morono Y."/>
            <person name="Uchiyama I."/>
            <person name="Ito T."/>
            <person name="Fujiyama A."/>
            <person name="Inagaki F."/>
            <person name="Takami H."/>
        </authorList>
    </citation>
    <scope>NUCLEOTIDE SEQUENCE</scope>
    <source>
        <strain evidence="1">Expedition CK06-06</strain>
    </source>
</reference>
<organism evidence="1">
    <name type="scientific">marine sediment metagenome</name>
    <dbReference type="NCBI Taxonomy" id="412755"/>
    <lineage>
        <taxon>unclassified sequences</taxon>
        <taxon>metagenomes</taxon>
        <taxon>ecological metagenomes</taxon>
    </lineage>
</organism>
<dbReference type="EMBL" id="BARS01052968">
    <property type="protein sequence ID" value="GAG47464.1"/>
    <property type="molecule type" value="Genomic_DNA"/>
</dbReference>
<sequence length="70" mass="7389">MTIRSGIVKAFDAGTYTATVQLTGSLAVWLSDLPVARNIPSAEMVAGRRCAVIFFDASNPRDAVVAAVFT</sequence>